<evidence type="ECO:0000256" key="2">
    <source>
        <dbReference type="ARBA" id="ARBA00022692"/>
    </source>
</evidence>
<keyword evidence="3 5" id="KW-1133">Transmembrane helix</keyword>
<proteinExistence type="predicted"/>
<dbReference type="OrthoDB" id="2019294at2759"/>
<sequence>MLICRSPATALPNLQGILWSHPNHRVIQIAETKDWFPRAQRKKSCLTRCSSQEAEYGKKGGGPSWKSWILRGFSPEQTLRLISGATSSPICQFIESPQTFLHCVDPRVKMVWLLALVVLPARSHIYMRVGIVIYLSLLSVLVLPIRVWMDQLGRVAFVSGILFMALGFGSDTLTPATQLRTPSPSMTGLPNIPTSLGGYSYLLMKLGPFQLTRKGLSLASTSACLTFTIFQSASLCLTTTTPEQLASAFFWFMSPLTSFGVPVAEVILTLLLSLRFITLVFDEVRNTSLGIITRRICWQKLTFLETLDVFFLYVRRIFKNIFNHAEQISKAMIARGFRGDSRTHEIYFFSDSAFGFLDFVSLLCLFGLIGAAIISERILI</sequence>
<evidence type="ECO:0000256" key="5">
    <source>
        <dbReference type="SAM" id="Phobius"/>
    </source>
</evidence>
<evidence type="ECO:0000313" key="7">
    <source>
        <dbReference type="Proteomes" id="UP000236161"/>
    </source>
</evidence>
<accession>A0A2H9ZX35</accession>
<feature type="transmembrane region" description="Helical" evidence="5">
    <location>
        <begin position="249"/>
        <end position="272"/>
    </location>
</feature>
<dbReference type="STRING" id="1088818.A0A2H9ZX35"/>
<dbReference type="PANTHER" id="PTHR33514:SF13">
    <property type="entry name" value="PROTEIN ABCI12, CHLOROPLASTIC"/>
    <property type="match status" value="1"/>
</dbReference>
<dbReference type="EMBL" id="KZ453045">
    <property type="protein sequence ID" value="PKA47847.1"/>
    <property type="molecule type" value="Genomic_DNA"/>
</dbReference>
<reference evidence="6 7" key="1">
    <citation type="journal article" date="2017" name="Nature">
        <title>The Apostasia genome and the evolution of orchids.</title>
        <authorList>
            <person name="Zhang G.Q."/>
            <person name="Liu K.W."/>
            <person name="Li Z."/>
            <person name="Lohaus R."/>
            <person name="Hsiao Y.Y."/>
            <person name="Niu S.C."/>
            <person name="Wang J.Y."/>
            <person name="Lin Y.C."/>
            <person name="Xu Q."/>
            <person name="Chen L.J."/>
            <person name="Yoshida K."/>
            <person name="Fujiwara S."/>
            <person name="Wang Z.W."/>
            <person name="Zhang Y.Q."/>
            <person name="Mitsuda N."/>
            <person name="Wang M."/>
            <person name="Liu G.H."/>
            <person name="Pecoraro L."/>
            <person name="Huang H.X."/>
            <person name="Xiao X.J."/>
            <person name="Lin M."/>
            <person name="Wu X.Y."/>
            <person name="Wu W.L."/>
            <person name="Chen Y.Y."/>
            <person name="Chang S.B."/>
            <person name="Sakamoto S."/>
            <person name="Ohme-Takagi M."/>
            <person name="Yagi M."/>
            <person name="Zeng S.J."/>
            <person name="Shen C.Y."/>
            <person name="Yeh C.M."/>
            <person name="Luo Y.B."/>
            <person name="Tsai W.C."/>
            <person name="Van de Peer Y."/>
            <person name="Liu Z.J."/>
        </authorList>
    </citation>
    <scope>NUCLEOTIDE SEQUENCE [LARGE SCALE GENOMIC DNA]</scope>
    <source>
        <strain evidence="7">cv. Shenzhen</strain>
        <tissue evidence="6">Stem</tissue>
    </source>
</reference>
<name>A0A2H9ZX35_9ASPA</name>
<evidence type="ECO:0000256" key="3">
    <source>
        <dbReference type="ARBA" id="ARBA00022989"/>
    </source>
</evidence>
<dbReference type="CDD" id="cd16914">
    <property type="entry name" value="EcfT"/>
    <property type="match status" value="1"/>
</dbReference>
<dbReference type="AlphaFoldDB" id="A0A2H9ZX35"/>
<keyword evidence="2 5" id="KW-0812">Transmembrane</keyword>
<feature type="transmembrane region" description="Helical" evidence="5">
    <location>
        <begin position="155"/>
        <end position="174"/>
    </location>
</feature>
<feature type="transmembrane region" description="Helical" evidence="5">
    <location>
        <begin position="129"/>
        <end position="149"/>
    </location>
</feature>
<feature type="transmembrane region" description="Helical" evidence="5">
    <location>
        <begin position="353"/>
        <end position="374"/>
    </location>
</feature>
<dbReference type="InterPro" id="IPR003339">
    <property type="entry name" value="ABC/ECF_trnsptr_transmembrane"/>
</dbReference>
<dbReference type="PANTHER" id="PTHR33514">
    <property type="entry name" value="PROTEIN ABCI12, CHLOROPLASTIC"/>
    <property type="match status" value="1"/>
</dbReference>
<protein>
    <submittedName>
        <fullName evidence="6">Protein ABCI12, chloroplastic</fullName>
    </submittedName>
</protein>
<evidence type="ECO:0000256" key="4">
    <source>
        <dbReference type="ARBA" id="ARBA00023136"/>
    </source>
</evidence>
<organism evidence="6 7">
    <name type="scientific">Apostasia shenzhenica</name>
    <dbReference type="NCBI Taxonomy" id="1088818"/>
    <lineage>
        <taxon>Eukaryota</taxon>
        <taxon>Viridiplantae</taxon>
        <taxon>Streptophyta</taxon>
        <taxon>Embryophyta</taxon>
        <taxon>Tracheophyta</taxon>
        <taxon>Spermatophyta</taxon>
        <taxon>Magnoliopsida</taxon>
        <taxon>Liliopsida</taxon>
        <taxon>Asparagales</taxon>
        <taxon>Orchidaceae</taxon>
        <taxon>Apostasioideae</taxon>
        <taxon>Apostasia</taxon>
    </lineage>
</organism>
<dbReference type="Proteomes" id="UP000236161">
    <property type="component" value="Unassembled WGS sequence"/>
</dbReference>
<keyword evidence="7" id="KW-1185">Reference proteome</keyword>
<comment type="subcellular location">
    <subcellularLocation>
        <location evidence="1">Membrane</location>
        <topology evidence="1">Multi-pass membrane protein</topology>
    </subcellularLocation>
</comment>
<evidence type="ECO:0000313" key="6">
    <source>
        <dbReference type="EMBL" id="PKA47847.1"/>
    </source>
</evidence>
<feature type="transmembrane region" description="Helical" evidence="5">
    <location>
        <begin position="216"/>
        <end position="237"/>
    </location>
</feature>
<keyword evidence="4 5" id="KW-0472">Membrane</keyword>
<gene>
    <name evidence="6" type="primary">ABCI12</name>
    <name evidence="6" type="ORF">AXF42_Ash019858</name>
</gene>
<dbReference type="GO" id="GO:0005886">
    <property type="term" value="C:plasma membrane"/>
    <property type="evidence" value="ECO:0007669"/>
    <property type="project" value="UniProtKB-ARBA"/>
</dbReference>
<dbReference type="Pfam" id="PF02361">
    <property type="entry name" value="CbiQ"/>
    <property type="match status" value="1"/>
</dbReference>
<evidence type="ECO:0000256" key="1">
    <source>
        <dbReference type="ARBA" id="ARBA00004141"/>
    </source>
</evidence>
<dbReference type="GO" id="GO:0009507">
    <property type="term" value="C:chloroplast"/>
    <property type="evidence" value="ECO:0007669"/>
    <property type="project" value="TreeGrafter"/>
</dbReference>